<feature type="chain" id="PRO_5012296356" description="DUF6443 domain-containing protein" evidence="1">
    <location>
        <begin position="20"/>
        <end position="622"/>
    </location>
</feature>
<proteinExistence type="predicted"/>
<dbReference type="RefSeq" id="WP_228408515.1">
    <property type="nucleotide sequence ID" value="NZ_FQVO01000033.1"/>
</dbReference>
<sequence length="622" mass="70200">MKKILIPVGALLMSGLFHAQLTNTENYVYTKTYLDYNGTTATKTSESVQYFDGLGRPKQVVNIKASPTGKDVVTHIEYDGFGRQVKDYLPVPQQGTQSGGIYTSPLSNATQPTLYGSEKIFSEKILENSPLDRILQQKQVGNAWDTKPVQFEYSANIGNDVYHFVTTTIWENGATKSSLSLSSIPAYGANQLYRNAVIDEDGNKTYEYKNGEGQTILVRKMISDTEYADTYYVYNEYNQLAFVIPPKAVNQTITETLLNDLCYQYRYDGRNRLVEKKLPGKGWEYMLYDRQDRLVATQDTVLKEKGQWLYTKYDQFGRVAITGISIGSDRSTEQAEVNGISPNNVKRIQTVLFNRQGMDVYYDTPDSTYPNSSKWVTLLSLNYYDSYPGYGFNPTFPSSILGEPTLTETPTAEGLSTKSLPVMSLVKNIEDDNWTKNYTYYDRKGRAIGSYSINHLGGRTQVESKLDFAGVVQQSITRHKRLNTDTDKVITENFTYDSQNRLKTHTHQVDNSPVEYLAQNTYNELSQLQAKKVGGTALGSGLQTVDYSYNIRGWMTQINDPNNLGGDLFGYKIKYNEVEGLQTPDTSDPSLQVLPRYNGNIAEVDWKTGVSANESLKRYGYV</sequence>
<evidence type="ECO:0000313" key="4">
    <source>
        <dbReference type="Proteomes" id="UP000184236"/>
    </source>
</evidence>
<evidence type="ECO:0000259" key="2">
    <source>
        <dbReference type="Pfam" id="PF20041"/>
    </source>
</evidence>
<dbReference type="Proteomes" id="UP000184236">
    <property type="component" value="Unassembled WGS sequence"/>
</dbReference>
<keyword evidence="4" id="KW-1185">Reference proteome</keyword>
<feature type="domain" description="DUF6443" evidence="2">
    <location>
        <begin position="31"/>
        <end position="148"/>
    </location>
</feature>
<protein>
    <recommendedName>
        <fullName evidence="2">DUF6443 domain-containing protein</fullName>
    </recommendedName>
</protein>
<accession>A0A1M5C0G1</accession>
<organism evidence="3 4">
    <name type="scientific">Chryseobacterium takakiae</name>
    <dbReference type="NCBI Taxonomy" id="1302685"/>
    <lineage>
        <taxon>Bacteria</taxon>
        <taxon>Pseudomonadati</taxon>
        <taxon>Bacteroidota</taxon>
        <taxon>Flavobacteriia</taxon>
        <taxon>Flavobacteriales</taxon>
        <taxon>Weeksellaceae</taxon>
        <taxon>Chryseobacterium group</taxon>
        <taxon>Chryseobacterium</taxon>
    </lineage>
</organism>
<dbReference type="STRING" id="1302685.SAMN05444408_1331"/>
<dbReference type="EMBL" id="FQVO01000033">
    <property type="protein sequence ID" value="SHF47932.1"/>
    <property type="molecule type" value="Genomic_DNA"/>
</dbReference>
<dbReference type="Pfam" id="PF20041">
    <property type="entry name" value="DUF6443"/>
    <property type="match status" value="1"/>
</dbReference>
<feature type="non-terminal residue" evidence="3">
    <location>
        <position position="622"/>
    </location>
</feature>
<name>A0A1M5C0G1_9FLAO</name>
<feature type="signal peptide" evidence="1">
    <location>
        <begin position="1"/>
        <end position="19"/>
    </location>
</feature>
<evidence type="ECO:0000256" key="1">
    <source>
        <dbReference type="SAM" id="SignalP"/>
    </source>
</evidence>
<dbReference type="Gene3D" id="2.180.10.10">
    <property type="entry name" value="RHS repeat-associated core"/>
    <property type="match status" value="1"/>
</dbReference>
<dbReference type="InterPro" id="IPR045619">
    <property type="entry name" value="DUF6443"/>
</dbReference>
<keyword evidence="1" id="KW-0732">Signal</keyword>
<gene>
    <name evidence="3" type="ORF">SAMN05444408_1331</name>
</gene>
<dbReference type="AlphaFoldDB" id="A0A1M5C0G1"/>
<reference evidence="4" key="1">
    <citation type="submission" date="2016-11" db="EMBL/GenBank/DDBJ databases">
        <authorList>
            <person name="Varghese N."/>
            <person name="Submissions S."/>
        </authorList>
    </citation>
    <scope>NUCLEOTIDE SEQUENCE [LARGE SCALE GENOMIC DNA]</scope>
    <source>
        <strain evidence="4">DSM 26898</strain>
    </source>
</reference>
<evidence type="ECO:0000313" key="3">
    <source>
        <dbReference type="EMBL" id="SHF47932.1"/>
    </source>
</evidence>